<dbReference type="InterPro" id="IPR001296">
    <property type="entry name" value="Glyco_trans_1"/>
</dbReference>
<protein>
    <submittedName>
        <fullName evidence="3">Glycosyltransferase</fullName>
    </submittedName>
</protein>
<evidence type="ECO:0000313" key="4">
    <source>
        <dbReference type="Proteomes" id="UP000283630"/>
    </source>
</evidence>
<evidence type="ECO:0000259" key="2">
    <source>
        <dbReference type="Pfam" id="PF00534"/>
    </source>
</evidence>
<comment type="caution">
    <text evidence="3">The sequence shown here is derived from an EMBL/GenBank/DDBJ whole genome shotgun (WGS) entry which is preliminary data.</text>
</comment>
<accession>A0A412MDQ5</accession>
<reference evidence="3 4" key="1">
    <citation type="submission" date="2018-08" db="EMBL/GenBank/DDBJ databases">
        <title>A genome reference for cultivated species of the human gut microbiota.</title>
        <authorList>
            <person name="Zou Y."/>
            <person name="Xue W."/>
            <person name="Luo G."/>
        </authorList>
    </citation>
    <scope>NUCLEOTIDE SEQUENCE [LARGE SCALE GENOMIC DNA]</scope>
    <source>
        <strain evidence="3 4">AF19-4AC</strain>
    </source>
</reference>
<evidence type="ECO:0000256" key="1">
    <source>
        <dbReference type="ARBA" id="ARBA00022679"/>
    </source>
</evidence>
<dbReference type="Gene3D" id="3.40.50.11090">
    <property type="match status" value="1"/>
</dbReference>
<feature type="domain" description="Glycosyl transferase family 1" evidence="2">
    <location>
        <begin position="609"/>
        <end position="698"/>
    </location>
</feature>
<dbReference type="GO" id="GO:0016757">
    <property type="term" value="F:glycosyltransferase activity"/>
    <property type="evidence" value="ECO:0007669"/>
    <property type="project" value="InterPro"/>
</dbReference>
<dbReference type="Proteomes" id="UP000283630">
    <property type="component" value="Unassembled WGS sequence"/>
</dbReference>
<organism evidence="3 4">
    <name type="scientific">Dorea formicigenerans</name>
    <dbReference type="NCBI Taxonomy" id="39486"/>
    <lineage>
        <taxon>Bacteria</taxon>
        <taxon>Bacillati</taxon>
        <taxon>Bacillota</taxon>
        <taxon>Clostridia</taxon>
        <taxon>Lachnospirales</taxon>
        <taxon>Lachnospiraceae</taxon>
        <taxon>Dorea</taxon>
    </lineage>
</organism>
<keyword evidence="1 3" id="KW-0808">Transferase</keyword>
<name>A0A412MDQ5_9FIRM</name>
<dbReference type="EMBL" id="QRWH01000005">
    <property type="protein sequence ID" value="RGT09450.1"/>
    <property type="molecule type" value="Genomic_DNA"/>
</dbReference>
<dbReference type="CDD" id="cd03801">
    <property type="entry name" value="GT4_PimA-like"/>
    <property type="match status" value="1"/>
</dbReference>
<dbReference type="Pfam" id="PF13692">
    <property type="entry name" value="Glyco_trans_1_4"/>
    <property type="match status" value="1"/>
</dbReference>
<dbReference type="GO" id="GO:0009103">
    <property type="term" value="P:lipopolysaccharide biosynthetic process"/>
    <property type="evidence" value="ECO:0007669"/>
    <property type="project" value="TreeGrafter"/>
</dbReference>
<sequence>MEELFEKVVRTLKDEGLSALSRKTKSYIKTRNIEKQAKNNQVFRDVLFINGCGEELPHPTRYRVTHQREQLEYYGMTSSEVFFKHLSLDMVRLYRTFVFFRCPYTEEINEFILKARELNKKVFYDVDDLVIDTEYTDQIPYLDTMSMEERKAYDDNVRNMGKLLKMCDAAITSTTHLQIELKKFVPEVLINRNTASEEMGCLAEKALRLKKSKSTVDIGYFSGSITHNDDFEMILPVIIEVMTSYQEVRLHLVGELDLPPELLEFQNRIIIHPFVDWKKLPELIAEVDINLAPLTDTLFNKAKSENKWVEAALVKVPTIASDLGAFKEKIVNGKTGILCTDVDEWKNALITLIENSDKRKEIAEAAYQYCKQYCMTYKKGFELVDFLRKHLKKNMLIVLPSFEISGGIMVALTHAKIMQKRGYDVSLACINAKIHWYGDNQQIPVLLMNDKMMDGEWDIAVATMWSTLKNVIEYPKIKKRCYLVQNYETDFYQIGDSLRRKANETYAVVSSINYLTISKWCQNWLKKEFGQECKYVPNGIEYNQFYNNHNERKFDRKKKIRILIEGDCGSYYKNVDESFKIINELDKDKYEIWYMSYNAEPKEWYRVDRFLHKIPYEKVAEVYQECDILLKTSILESFSYPPLEMMATGGMVVAVPNGGNEEYLVSGENCLMYKQGDIEEAVKAIETLCSDEVLRHQLYVHGLETAEKREWSLLEEKIEEFYTED</sequence>
<gene>
    <name evidence="3" type="ORF">DWX53_07110</name>
</gene>
<evidence type="ECO:0000313" key="3">
    <source>
        <dbReference type="EMBL" id="RGT09450.1"/>
    </source>
</evidence>
<dbReference type="Gene3D" id="3.40.50.2000">
    <property type="entry name" value="Glycogen Phosphorylase B"/>
    <property type="match status" value="2"/>
</dbReference>
<proteinExistence type="predicted"/>
<dbReference type="Pfam" id="PF00534">
    <property type="entry name" value="Glycos_transf_1"/>
    <property type="match status" value="1"/>
</dbReference>
<dbReference type="PANTHER" id="PTHR46401:SF2">
    <property type="entry name" value="GLYCOSYLTRANSFERASE WBBK-RELATED"/>
    <property type="match status" value="1"/>
</dbReference>
<dbReference type="SUPFAM" id="SSF53756">
    <property type="entry name" value="UDP-Glycosyltransferase/glycogen phosphorylase"/>
    <property type="match status" value="2"/>
</dbReference>
<dbReference type="RefSeq" id="WP_118145159.1">
    <property type="nucleotide sequence ID" value="NZ_QRWH01000005.1"/>
</dbReference>
<dbReference type="PANTHER" id="PTHR46401">
    <property type="entry name" value="GLYCOSYLTRANSFERASE WBBK-RELATED"/>
    <property type="match status" value="1"/>
</dbReference>
<dbReference type="AlphaFoldDB" id="A0A412MDQ5"/>